<dbReference type="InterPro" id="IPR050397">
    <property type="entry name" value="Env_Response_Regulators"/>
</dbReference>
<evidence type="ECO:0000256" key="3">
    <source>
        <dbReference type="ARBA" id="ARBA00023163"/>
    </source>
</evidence>
<organism evidence="6 7">
    <name type="scientific">Stagnimonas aquatica</name>
    <dbReference type="NCBI Taxonomy" id="2689987"/>
    <lineage>
        <taxon>Bacteria</taxon>
        <taxon>Pseudomonadati</taxon>
        <taxon>Pseudomonadota</taxon>
        <taxon>Gammaproteobacteria</taxon>
        <taxon>Nevskiales</taxon>
        <taxon>Nevskiaceae</taxon>
        <taxon>Stagnimonas</taxon>
    </lineage>
</organism>
<proteinExistence type="predicted"/>
<dbReference type="EMBL" id="RJVO01000008">
    <property type="protein sequence ID" value="ROH86777.1"/>
    <property type="molecule type" value="Genomic_DNA"/>
</dbReference>
<dbReference type="PANTHER" id="PTHR24567:SF74">
    <property type="entry name" value="HTH-TYPE TRANSCRIPTIONAL REGULATOR ARCR"/>
    <property type="match status" value="1"/>
</dbReference>
<keyword evidence="2" id="KW-0238">DNA-binding</keyword>
<dbReference type="InterPro" id="IPR000595">
    <property type="entry name" value="cNMP-bd_dom"/>
</dbReference>
<dbReference type="PROSITE" id="PS51063">
    <property type="entry name" value="HTH_CRP_2"/>
    <property type="match status" value="1"/>
</dbReference>
<dbReference type="RefSeq" id="WP_123212766.1">
    <property type="nucleotide sequence ID" value="NZ_RJVO01000008.1"/>
</dbReference>
<dbReference type="GO" id="GO:0005829">
    <property type="term" value="C:cytosol"/>
    <property type="evidence" value="ECO:0007669"/>
    <property type="project" value="TreeGrafter"/>
</dbReference>
<evidence type="ECO:0000259" key="4">
    <source>
        <dbReference type="PROSITE" id="PS50042"/>
    </source>
</evidence>
<dbReference type="Gene3D" id="2.60.120.10">
    <property type="entry name" value="Jelly Rolls"/>
    <property type="match status" value="1"/>
</dbReference>
<dbReference type="SMART" id="SM00419">
    <property type="entry name" value="HTH_CRP"/>
    <property type="match status" value="1"/>
</dbReference>
<feature type="domain" description="Cyclic nucleotide-binding" evidence="4">
    <location>
        <begin position="15"/>
        <end position="118"/>
    </location>
</feature>
<evidence type="ECO:0000259" key="5">
    <source>
        <dbReference type="PROSITE" id="PS51063"/>
    </source>
</evidence>
<dbReference type="InterPro" id="IPR036388">
    <property type="entry name" value="WH-like_DNA-bd_sf"/>
</dbReference>
<dbReference type="GO" id="GO:0003677">
    <property type="term" value="F:DNA binding"/>
    <property type="evidence" value="ECO:0007669"/>
    <property type="project" value="UniProtKB-KW"/>
</dbReference>
<dbReference type="Gene3D" id="1.10.10.10">
    <property type="entry name" value="Winged helix-like DNA-binding domain superfamily/Winged helix DNA-binding domain"/>
    <property type="match status" value="1"/>
</dbReference>
<dbReference type="Proteomes" id="UP000282106">
    <property type="component" value="Unassembled WGS sequence"/>
</dbReference>
<dbReference type="PROSITE" id="PS50042">
    <property type="entry name" value="CNMP_BINDING_3"/>
    <property type="match status" value="1"/>
</dbReference>
<protein>
    <submittedName>
        <fullName evidence="6">Crp/Fnr family transcriptional regulator</fullName>
    </submittedName>
</protein>
<evidence type="ECO:0000256" key="1">
    <source>
        <dbReference type="ARBA" id="ARBA00023015"/>
    </source>
</evidence>
<gene>
    <name evidence="6" type="ORF">ED208_15200</name>
</gene>
<dbReference type="AlphaFoldDB" id="A0A3N0V1U7"/>
<dbReference type="PANTHER" id="PTHR24567">
    <property type="entry name" value="CRP FAMILY TRANSCRIPTIONAL REGULATORY PROTEIN"/>
    <property type="match status" value="1"/>
</dbReference>
<keyword evidence="3" id="KW-0804">Transcription</keyword>
<dbReference type="CDD" id="cd00038">
    <property type="entry name" value="CAP_ED"/>
    <property type="match status" value="1"/>
</dbReference>
<dbReference type="GO" id="GO:0003700">
    <property type="term" value="F:DNA-binding transcription factor activity"/>
    <property type="evidence" value="ECO:0007669"/>
    <property type="project" value="TreeGrafter"/>
</dbReference>
<keyword evidence="7" id="KW-1185">Reference proteome</keyword>
<evidence type="ECO:0000313" key="7">
    <source>
        <dbReference type="Proteomes" id="UP000282106"/>
    </source>
</evidence>
<dbReference type="SUPFAM" id="SSF46785">
    <property type="entry name" value="Winged helix' DNA-binding domain"/>
    <property type="match status" value="1"/>
</dbReference>
<dbReference type="SMART" id="SM00100">
    <property type="entry name" value="cNMP"/>
    <property type="match status" value="1"/>
</dbReference>
<dbReference type="InterPro" id="IPR018490">
    <property type="entry name" value="cNMP-bd_dom_sf"/>
</dbReference>
<dbReference type="Pfam" id="PF13545">
    <property type="entry name" value="HTH_Crp_2"/>
    <property type="match status" value="1"/>
</dbReference>
<comment type="caution">
    <text evidence="6">The sequence shown here is derived from an EMBL/GenBank/DDBJ whole genome shotgun (WGS) entry which is preliminary data.</text>
</comment>
<evidence type="ECO:0000256" key="2">
    <source>
        <dbReference type="ARBA" id="ARBA00023125"/>
    </source>
</evidence>
<evidence type="ECO:0000313" key="6">
    <source>
        <dbReference type="EMBL" id="ROH86777.1"/>
    </source>
</evidence>
<dbReference type="InParanoid" id="A0A3N0V1U7"/>
<dbReference type="Pfam" id="PF00027">
    <property type="entry name" value="cNMP_binding"/>
    <property type="match status" value="1"/>
</dbReference>
<name>A0A3N0V1U7_9GAMM</name>
<sequence length="233" mass="25867">MSTPELHQAIAASEWFRELPAELVGQLAALAQQRHLADGALLFAKGDAADGLYGLLSGRVRISATTRDGRDLLVNLFEPGDWFGEISMFDGLPRTHDARAVGASELLLIPRARFHALLAAQPVLYPHFMRMLCRKLRRSFAWIEYIAFLPMSARLAARLLELAQDYGETQADGSVLIALHLPQEELGRMLSVSRQTVSKELNALEARGWIRLDYGRVLIRQPEALEALVRGAA</sequence>
<dbReference type="InterPro" id="IPR036390">
    <property type="entry name" value="WH_DNA-bd_sf"/>
</dbReference>
<keyword evidence="1" id="KW-0805">Transcription regulation</keyword>
<feature type="domain" description="HTH crp-type" evidence="5">
    <location>
        <begin position="149"/>
        <end position="223"/>
    </location>
</feature>
<reference evidence="6 7" key="1">
    <citation type="submission" date="2018-10" db="EMBL/GenBank/DDBJ databases">
        <authorList>
            <person name="Chen W.-M."/>
        </authorList>
    </citation>
    <scope>NUCLEOTIDE SEQUENCE [LARGE SCALE GENOMIC DNA]</scope>
    <source>
        <strain evidence="6 7">THS-13</strain>
    </source>
</reference>
<dbReference type="InterPro" id="IPR014710">
    <property type="entry name" value="RmlC-like_jellyroll"/>
</dbReference>
<dbReference type="InterPro" id="IPR012318">
    <property type="entry name" value="HTH_CRP"/>
</dbReference>
<dbReference type="SUPFAM" id="SSF51206">
    <property type="entry name" value="cAMP-binding domain-like"/>
    <property type="match status" value="1"/>
</dbReference>
<accession>A0A3N0V1U7</accession>